<sequence>MGYDLARALRRRSSSRGSRSSPFSTDEGRNGGNYYRGAMRRPHHFVDYTYPDDSLIPYNAKLKLEPPAKAAMRKRPEERPLRQTMADTTFSSSSSLSPDGSRNAVWHVCRTTTDPKEFVDIVESLTPKQGGTQLSFVSYCYEDEEVRFKIQVYSTFANGASIDFACSLDEQAFGALGELTTPSTLSYDAVGIIDSLYFRANDMAFFEVQRQLLAQGLRDVAYRPIKWLSWIEEKMMDAKKLYLRRLSFPEWRTDESSENCCLTKASPLELPVQIIYPCGYPDEMGPEQFKALTSEECLLAHCDNCGARILPSEDFFDLAVLESNESVIDHADEQESNRNLDDHITSHEVSTVSAEAVMNCLELALMTMQADATIMPESQAFCMREETQFALYAVQLELEQRHHLRVTPVHLGAKLLHCIDTKLEDDARQHGWTEASGVVPTAPGWRGDVRIWIKRTVNMLYLRRCDKTGYKHLGVHKQDDEVTYINHTFETPDDKDEELDSAQEEDDDEEDEQDLNMNGELTMEDEMEHEVDEWSV</sequence>
<evidence type="ECO:0000313" key="3">
    <source>
        <dbReference type="Proteomes" id="UP000756132"/>
    </source>
</evidence>
<accession>A0A9Q8PBY7</accession>
<dbReference type="RefSeq" id="XP_047763973.1">
    <property type="nucleotide sequence ID" value="XM_047909779.1"/>
</dbReference>
<evidence type="ECO:0000313" key="2">
    <source>
        <dbReference type="EMBL" id="UJO19607.1"/>
    </source>
</evidence>
<reference evidence="2" key="1">
    <citation type="submission" date="2021-12" db="EMBL/GenBank/DDBJ databases">
        <authorList>
            <person name="Zaccaron A."/>
            <person name="Stergiopoulos I."/>
        </authorList>
    </citation>
    <scope>NUCLEOTIDE SEQUENCE</scope>
    <source>
        <strain evidence="2">Race5_Kim</strain>
    </source>
</reference>
<reference evidence="2" key="2">
    <citation type="journal article" date="2022" name="Microb. Genom.">
        <title>A chromosome-scale genome assembly of the tomato pathogen Cladosporium fulvum reveals a compartmentalized genome architecture and the presence of a dispensable chromosome.</title>
        <authorList>
            <person name="Zaccaron A.Z."/>
            <person name="Chen L.H."/>
            <person name="Samaras A."/>
            <person name="Stergiopoulos I."/>
        </authorList>
    </citation>
    <scope>NUCLEOTIDE SEQUENCE</scope>
    <source>
        <strain evidence="2">Race5_Kim</strain>
    </source>
</reference>
<proteinExistence type="predicted"/>
<dbReference type="GeneID" id="71990509"/>
<keyword evidence="3" id="KW-1185">Reference proteome</keyword>
<feature type="region of interest" description="Disordered" evidence="1">
    <location>
        <begin position="1"/>
        <end position="37"/>
    </location>
</feature>
<feature type="compositionally biased region" description="Acidic residues" evidence="1">
    <location>
        <begin position="491"/>
        <end position="514"/>
    </location>
</feature>
<feature type="compositionally biased region" description="Acidic residues" evidence="1">
    <location>
        <begin position="522"/>
        <end position="536"/>
    </location>
</feature>
<evidence type="ECO:0000256" key="1">
    <source>
        <dbReference type="SAM" id="MobiDB-lite"/>
    </source>
</evidence>
<dbReference type="EMBL" id="CP090169">
    <property type="protein sequence ID" value="UJO19607.1"/>
    <property type="molecule type" value="Genomic_DNA"/>
</dbReference>
<feature type="region of interest" description="Disordered" evidence="1">
    <location>
        <begin position="491"/>
        <end position="536"/>
    </location>
</feature>
<dbReference type="KEGG" id="ffu:CLAFUR5_10631"/>
<dbReference type="AlphaFoldDB" id="A0A9Q8PBY7"/>
<dbReference type="Proteomes" id="UP000756132">
    <property type="component" value="Chromosome 7"/>
</dbReference>
<protein>
    <submittedName>
        <fullName evidence="2">Uncharacterized protein</fullName>
    </submittedName>
</protein>
<name>A0A9Q8PBY7_PASFU</name>
<gene>
    <name evidence="2" type="ORF">CLAFUR5_10631</name>
</gene>
<organism evidence="2 3">
    <name type="scientific">Passalora fulva</name>
    <name type="common">Tomato leaf mold</name>
    <name type="synonym">Cladosporium fulvum</name>
    <dbReference type="NCBI Taxonomy" id="5499"/>
    <lineage>
        <taxon>Eukaryota</taxon>
        <taxon>Fungi</taxon>
        <taxon>Dikarya</taxon>
        <taxon>Ascomycota</taxon>
        <taxon>Pezizomycotina</taxon>
        <taxon>Dothideomycetes</taxon>
        <taxon>Dothideomycetidae</taxon>
        <taxon>Mycosphaerellales</taxon>
        <taxon>Mycosphaerellaceae</taxon>
        <taxon>Fulvia</taxon>
    </lineage>
</organism>